<dbReference type="Pfam" id="PF00903">
    <property type="entry name" value="Glyoxalase"/>
    <property type="match status" value="1"/>
</dbReference>
<dbReference type="CDD" id="cd06587">
    <property type="entry name" value="VOC"/>
    <property type="match status" value="1"/>
</dbReference>
<dbReference type="InterPro" id="IPR029068">
    <property type="entry name" value="Glyas_Bleomycin-R_OHBP_Dase"/>
</dbReference>
<dbReference type="InterPro" id="IPR004360">
    <property type="entry name" value="Glyas_Fos-R_dOase_dom"/>
</dbReference>
<dbReference type="SUPFAM" id="SSF54593">
    <property type="entry name" value="Glyoxalase/Bleomycin resistance protein/Dihydroxybiphenyl dioxygenase"/>
    <property type="match status" value="1"/>
</dbReference>
<protein>
    <submittedName>
        <fullName evidence="2">VOC family protein</fullName>
    </submittedName>
</protein>
<sequence length="139" mass="15893">MIKFEHANLVVSDLDRTLAFLKAAFPDWKIRGKGSNDWYGKPRNWVHFGTADNYITLNDHGEGENRDLKGHSTGLAHLGFVVDDLASLVGRLDNSGFQPHLQGEDNPFRRNAYFMDPAGFEFEFVQYFSDISTERNMYS</sequence>
<organism evidence="2 3">
    <name type="scientific">Sneathiella marina</name>
    <dbReference type="NCBI Taxonomy" id="2950108"/>
    <lineage>
        <taxon>Bacteria</taxon>
        <taxon>Pseudomonadati</taxon>
        <taxon>Pseudomonadota</taxon>
        <taxon>Alphaproteobacteria</taxon>
        <taxon>Sneathiellales</taxon>
        <taxon>Sneathiellaceae</taxon>
        <taxon>Sneathiella</taxon>
    </lineage>
</organism>
<dbReference type="InterPro" id="IPR037523">
    <property type="entry name" value="VOC_core"/>
</dbReference>
<dbReference type="PROSITE" id="PS51819">
    <property type="entry name" value="VOC"/>
    <property type="match status" value="1"/>
</dbReference>
<name>A0ABY4W593_9PROT</name>
<keyword evidence="3" id="KW-1185">Reference proteome</keyword>
<dbReference type="EMBL" id="CP098747">
    <property type="protein sequence ID" value="USG62208.1"/>
    <property type="molecule type" value="Genomic_DNA"/>
</dbReference>
<accession>A0ABY4W593</accession>
<dbReference type="Proteomes" id="UP001056291">
    <property type="component" value="Chromosome"/>
</dbReference>
<evidence type="ECO:0000313" key="2">
    <source>
        <dbReference type="EMBL" id="USG62208.1"/>
    </source>
</evidence>
<dbReference type="Gene3D" id="3.10.180.10">
    <property type="entry name" value="2,3-Dihydroxybiphenyl 1,2-Dioxygenase, domain 1"/>
    <property type="match status" value="1"/>
</dbReference>
<evidence type="ECO:0000313" key="3">
    <source>
        <dbReference type="Proteomes" id="UP001056291"/>
    </source>
</evidence>
<evidence type="ECO:0000259" key="1">
    <source>
        <dbReference type="PROSITE" id="PS51819"/>
    </source>
</evidence>
<reference evidence="2" key="1">
    <citation type="submission" date="2022-06" db="EMBL/GenBank/DDBJ databases">
        <title>Sneathiella actinostolidae sp. nov., isolated from a sea anemonein the Western Pacific Ocean.</title>
        <authorList>
            <person name="Wei M.J."/>
        </authorList>
    </citation>
    <scope>NUCLEOTIDE SEQUENCE</scope>
    <source>
        <strain evidence="2">PHK-P5</strain>
    </source>
</reference>
<gene>
    <name evidence="2" type="ORF">NBZ79_04360</name>
</gene>
<feature type="domain" description="VOC" evidence="1">
    <location>
        <begin position="3"/>
        <end position="127"/>
    </location>
</feature>
<proteinExistence type="predicted"/>